<reference evidence="2" key="3">
    <citation type="submission" date="2015-04" db="UniProtKB">
        <authorList>
            <consortium name="EnsemblPlants"/>
        </authorList>
    </citation>
    <scope>IDENTIFICATION</scope>
</reference>
<evidence type="ECO:0000313" key="2">
    <source>
        <dbReference type="EnsemblPlants" id="LPERR08G09800.1"/>
    </source>
</evidence>
<name>A0A0D9X705_9ORYZ</name>
<reference evidence="2 3" key="1">
    <citation type="submission" date="2012-08" db="EMBL/GenBank/DDBJ databases">
        <title>Oryza genome evolution.</title>
        <authorList>
            <person name="Wing R.A."/>
        </authorList>
    </citation>
    <scope>NUCLEOTIDE SEQUENCE</scope>
</reference>
<dbReference type="AlphaFoldDB" id="A0A0D9X705"/>
<dbReference type="HOGENOM" id="CLU_2149479_0_0_1"/>
<evidence type="ECO:0000313" key="3">
    <source>
        <dbReference type="Proteomes" id="UP000032180"/>
    </source>
</evidence>
<evidence type="ECO:0000256" key="1">
    <source>
        <dbReference type="SAM" id="SignalP"/>
    </source>
</evidence>
<sequence>MWFLLPILLIPLADITNLNTAELKKKRARERYALLTVDKKKILFKKTVRTVGGGMMSLHGNTHQNVLIKEQLSYSCCLRCGCSFALLDSANEAMEIMPELHRCLSKPVWTRE</sequence>
<feature type="chain" id="PRO_5012407270" evidence="1">
    <location>
        <begin position="16"/>
        <end position="112"/>
    </location>
</feature>
<feature type="signal peptide" evidence="1">
    <location>
        <begin position="1"/>
        <end position="15"/>
    </location>
</feature>
<reference evidence="3" key="2">
    <citation type="submission" date="2013-12" db="EMBL/GenBank/DDBJ databases">
        <authorList>
            <person name="Yu Y."/>
            <person name="Lee S."/>
            <person name="de Baynast K."/>
            <person name="Wissotski M."/>
            <person name="Liu L."/>
            <person name="Talag J."/>
            <person name="Goicoechea J."/>
            <person name="Angelova A."/>
            <person name="Jetty R."/>
            <person name="Kudrna D."/>
            <person name="Golser W."/>
            <person name="Rivera L."/>
            <person name="Zhang J."/>
            <person name="Wing R."/>
        </authorList>
    </citation>
    <scope>NUCLEOTIDE SEQUENCE</scope>
</reference>
<organism evidence="2 3">
    <name type="scientific">Leersia perrieri</name>
    <dbReference type="NCBI Taxonomy" id="77586"/>
    <lineage>
        <taxon>Eukaryota</taxon>
        <taxon>Viridiplantae</taxon>
        <taxon>Streptophyta</taxon>
        <taxon>Embryophyta</taxon>
        <taxon>Tracheophyta</taxon>
        <taxon>Spermatophyta</taxon>
        <taxon>Magnoliopsida</taxon>
        <taxon>Liliopsida</taxon>
        <taxon>Poales</taxon>
        <taxon>Poaceae</taxon>
        <taxon>BOP clade</taxon>
        <taxon>Oryzoideae</taxon>
        <taxon>Oryzeae</taxon>
        <taxon>Oryzinae</taxon>
        <taxon>Leersia</taxon>
    </lineage>
</organism>
<dbReference type="EnsemblPlants" id="LPERR08G09800.1">
    <property type="protein sequence ID" value="LPERR08G09800.1"/>
    <property type="gene ID" value="LPERR08G09800"/>
</dbReference>
<keyword evidence="3" id="KW-1185">Reference proteome</keyword>
<keyword evidence="1" id="KW-0732">Signal</keyword>
<accession>A0A0D9X705</accession>
<dbReference type="Proteomes" id="UP000032180">
    <property type="component" value="Chromosome 8"/>
</dbReference>
<proteinExistence type="predicted"/>
<dbReference type="Gramene" id="LPERR08G09800.1">
    <property type="protein sequence ID" value="LPERR08G09800.1"/>
    <property type="gene ID" value="LPERR08G09800"/>
</dbReference>
<protein>
    <submittedName>
        <fullName evidence="2">Uncharacterized protein</fullName>
    </submittedName>
</protein>